<accession>A0A369CAY7</accession>
<evidence type="ECO:0000259" key="1">
    <source>
        <dbReference type="SMART" id="SM00849"/>
    </source>
</evidence>
<proteinExistence type="predicted"/>
<sequence>MNAPRMTAPRAVAPDIDGLGTWLPIPGFGLLAINAFLIHAPQPVLVDTGLASQRTEFLEHLRARIDPAALRWIWITHTDLDHIGNLAAVLELAPAARIVTTYLGMAKMNLAGLPVDRVYLLNPGQSLDIGDRMLQAVSPPCFDAPETTGLLETRNRTLFSADCFGALLEAPAENAAAIEPQALRTGMASWARVDAPWLDRVEAGAFGRTLAAVRALEPARILGSHLPPAEGMTETLLENLDAARAAPAFAGPDQAALERLLAAA</sequence>
<dbReference type="EMBL" id="QPJY01000003">
    <property type="protein sequence ID" value="RCX31190.1"/>
    <property type="molecule type" value="Genomic_DNA"/>
</dbReference>
<organism evidence="2 3">
    <name type="scientific">Thioalbus denitrificans</name>
    <dbReference type="NCBI Taxonomy" id="547122"/>
    <lineage>
        <taxon>Bacteria</taxon>
        <taxon>Pseudomonadati</taxon>
        <taxon>Pseudomonadota</taxon>
        <taxon>Gammaproteobacteria</taxon>
        <taxon>Chromatiales</taxon>
        <taxon>Ectothiorhodospiraceae</taxon>
        <taxon>Thioalbus</taxon>
    </lineage>
</organism>
<dbReference type="InterPro" id="IPR001279">
    <property type="entry name" value="Metallo-B-lactamas"/>
</dbReference>
<gene>
    <name evidence="2" type="ORF">DFQ59_103154</name>
</gene>
<dbReference type="Proteomes" id="UP000252707">
    <property type="component" value="Unassembled WGS sequence"/>
</dbReference>
<name>A0A369CAY7_9GAMM</name>
<dbReference type="RefSeq" id="WP_114279372.1">
    <property type="nucleotide sequence ID" value="NZ_QPJY01000003.1"/>
</dbReference>
<dbReference type="PANTHER" id="PTHR43717:SF1">
    <property type="entry name" value="ANAEROBIC NITRIC OXIDE REDUCTASE FLAVORUBREDOXIN"/>
    <property type="match status" value="1"/>
</dbReference>
<feature type="domain" description="Metallo-beta-lactamase" evidence="1">
    <location>
        <begin position="32"/>
        <end position="225"/>
    </location>
</feature>
<dbReference type="Gene3D" id="3.60.15.10">
    <property type="entry name" value="Ribonuclease Z/Hydroxyacylglutathione hydrolase-like"/>
    <property type="match status" value="1"/>
</dbReference>
<dbReference type="OrthoDB" id="9800607at2"/>
<keyword evidence="3" id="KW-1185">Reference proteome</keyword>
<evidence type="ECO:0000313" key="2">
    <source>
        <dbReference type="EMBL" id="RCX31190.1"/>
    </source>
</evidence>
<reference evidence="2 3" key="1">
    <citation type="submission" date="2018-07" db="EMBL/GenBank/DDBJ databases">
        <title>Genomic Encyclopedia of Type Strains, Phase IV (KMG-IV): sequencing the most valuable type-strain genomes for metagenomic binning, comparative biology and taxonomic classification.</title>
        <authorList>
            <person name="Goeker M."/>
        </authorList>
    </citation>
    <scope>NUCLEOTIDE SEQUENCE [LARGE SCALE GENOMIC DNA]</scope>
    <source>
        <strain evidence="2 3">DSM 26407</strain>
    </source>
</reference>
<dbReference type="PANTHER" id="PTHR43717">
    <property type="entry name" value="ANAEROBIC NITRIC OXIDE REDUCTASE FLAVORUBREDOXIN"/>
    <property type="match status" value="1"/>
</dbReference>
<dbReference type="Pfam" id="PF00753">
    <property type="entry name" value="Lactamase_B"/>
    <property type="match status" value="1"/>
</dbReference>
<dbReference type="InterPro" id="IPR036866">
    <property type="entry name" value="RibonucZ/Hydroxyglut_hydro"/>
</dbReference>
<comment type="caution">
    <text evidence="2">The sequence shown here is derived from an EMBL/GenBank/DDBJ whole genome shotgun (WGS) entry which is preliminary data.</text>
</comment>
<evidence type="ECO:0000313" key="3">
    <source>
        <dbReference type="Proteomes" id="UP000252707"/>
    </source>
</evidence>
<dbReference type="SUPFAM" id="SSF56281">
    <property type="entry name" value="Metallo-hydrolase/oxidoreductase"/>
    <property type="match status" value="1"/>
</dbReference>
<protein>
    <submittedName>
        <fullName evidence="2">Metallo-beta-lactamase superfamily protein</fullName>
    </submittedName>
</protein>
<dbReference type="AlphaFoldDB" id="A0A369CAY7"/>
<dbReference type="SMART" id="SM00849">
    <property type="entry name" value="Lactamase_B"/>
    <property type="match status" value="1"/>
</dbReference>